<accession>A0A914L7U0</accession>
<evidence type="ECO:0000313" key="2">
    <source>
        <dbReference type="Proteomes" id="UP000887563"/>
    </source>
</evidence>
<reference evidence="3" key="1">
    <citation type="submission" date="2022-11" db="UniProtKB">
        <authorList>
            <consortium name="WormBaseParasite"/>
        </authorList>
    </citation>
    <scope>IDENTIFICATION</scope>
</reference>
<keyword evidence="2" id="KW-1185">Reference proteome</keyword>
<proteinExistence type="predicted"/>
<organism evidence="2 3">
    <name type="scientific">Meloidogyne incognita</name>
    <name type="common">Southern root-knot nematode worm</name>
    <name type="synonym">Oxyuris incognita</name>
    <dbReference type="NCBI Taxonomy" id="6306"/>
    <lineage>
        <taxon>Eukaryota</taxon>
        <taxon>Metazoa</taxon>
        <taxon>Ecdysozoa</taxon>
        <taxon>Nematoda</taxon>
        <taxon>Chromadorea</taxon>
        <taxon>Rhabditida</taxon>
        <taxon>Tylenchina</taxon>
        <taxon>Tylenchomorpha</taxon>
        <taxon>Tylenchoidea</taxon>
        <taxon>Meloidogynidae</taxon>
        <taxon>Meloidogyninae</taxon>
        <taxon>Meloidogyne</taxon>
        <taxon>Meloidogyne incognita group</taxon>
    </lineage>
</organism>
<protein>
    <submittedName>
        <fullName evidence="3">Uncharacterized protein</fullName>
    </submittedName>
</protein>
<sequence length="224" mass="25812">MQEMNSAFLLMVDPCSIPTTHGQHIRIFNLHDGIQQIVGYCIPVDQCVGLFKSIPTARVIKTVDTVAPNGDQLLTKFKFVFPPLNVVPMHDEEFQEMIKSRPLPFKGVSAKNRFYVRPIPQSPTQKRPQFDDSAMNYVTDRFKLHLNPHLVPYRLPDGLDCFIRLELAQHCRHDIYSHGGTDQQPVQRNHQHKQRHHQQHQLQKMNCRISIPTTQLFSNAASSN</sequence>
<evidence type="ECO:0000256" key="1">
    <source>
        <dbReference type="SAM" id="MobiDB-lite"/>
    </source>
</evidence>
<evidence type="ECO:0000313" key="3">
    <source>
        <dbReference type="WBParaSite" id="Minc3s00311g09923"/>
    </source>
</evidence>
<feature type="compositionally biased region" description="Basic residues" evidence="1">
    <location>
        <begin position="189"/>
        <end position="199"/>
    </location>
</feature>
<name>A0A914L7U0_MELIC</name>
<dbReference type="AlphaFoldDB" id="A0A914L7U0"/>
<feature type="region of interest" description="Disordered" evidence="1">
    <location>
        <begin position="176"/>
        <end position="202"/>
    </location>
</feature>
<dbReference type="WBParaSite" id="Minc3s00311g09923">
    <property type="protein sequence ID" value="Minc3s00311g09923"/>
    <property type="gene ID" value="Minc3s00311g09923"/>
</dbReference>
<dbReference type="Proteomes" id="UP000887563">
    <property type="component" value="Unplaced"/>
</dbReference>